<name>A0AAD9DHQ6_9STRA</name>
<evidence type="ECO:0000313" key="2">
    <source>
        <dbReference type="EMBL" id="KAK1746023.1"/>
    </source>
</evidence>
<evidence type="ECO:0000313" key="3">
    <source>
        <dbReference type="Proteomes" id="UP001224775"/>
    </source>
</evidence>
<gene>
    <name evidence="2" type="ORF">QTG54_003947</name>
</gene>
<sequence>MQTIDELITSLEKGKEKFILTDEGDIDKFLGIEIQHFENGSFEISQPHLINRILQVLQLDKKNEWSTATKSRELPGTSILSKEPKGKPRKYEDRWNYRTAVSVGMLTHLQGNSRPDISVHVHQCARLELELQRQQQQQQQASTAAPAFALNTAQATVRQIDFTTKPGGRIEEQCNTGLARKLNGASGHQQFIKEIQANFKDGTLILPILEDSMLILLPSMVP</sequence>
<dbReference type="Proteomes" id="UP001224775">
    <property type="component" value="Unassembled WGS sequence"/>
</dbReference>
<organism evidence="2 3">
    <name type="scientific">Skeletonema marinoi</name>
    <dbReference type="NCBI Taxonomy" id="267567"/>
    <lineage>
        <taxon>Eukaryota</taxon>
        <taxon>Sar</taxon>
        <taxon>Stramenopiles</taxon>
        <taxon>Ochrophyta</taxon>
        <taxon>Bacillariophyta</taxon>
        <taxon>Coscinodiscophyceae</taxon>
        <taxon>Thalassiosirophycidae</taxon>
        <taxon>Thalassiosirales</taxon>
        <taxon>Skeletonemataceae</taxon>
        <taxon>Skeletonema</taxon>
        <taxon>Skeletonema marinoi-dohrnii complex</taxon>
    </lineage>
</organism>
<comment type="caution">
    <text evidence="2">The sequence shown here is derived from an EMBL/GenBank/DDBJ whole genome shotgun (WGS) entry which is preliminary data.</text>
</comment>
<reference evidence="2" key="1">
    <citation type="submission" date="2023-06" db="EMBL/GenBank/DDBJ databases">
        <title>Survivors Of The Sea: Transcriptome response of Skeletonema marinoi to long-term dormancy.</title>
        <authorList>
            <person name="Pinder M.I.M."/>
            <person name="Kourtchenko O."/>
            <person name="Robertson E.K."/>
            <person name="Larsson T."/>
            <person name="Maumus F."/>
            <person name="Osuna-Cruz C.M."/>
            <person name="Vancaester E."/>
            <person name="Stenow R."/>
            <person name="Vandepoele K."/>
            <person name="Ploug H."/>
            <person name="Bruchert V."/>
            <person name="Godhe A."/>
            <person name="Topel M."/>
        </authorList>
    </citation>
    <scope>NUCLEOTIDE SEQUENCE</scope>
    <source>
        <strain evidence="2">R05AC</strain>
    </source>
</reference>
<accession>A0AAD9DHQ6</accession>
<evidence type="ECO:0000256" key="1">
    <source>
        <dbReference type="SAM" id="Coils"/>
    </source>
</evidence>
<proteinExistence type="predicted"/>
<protein>
    <submittedName>
        <fullName evidence="2">Uncharacterized protein</fullName>
    </submittedName>
</protein>
<keyword evidence="1" id="KW-0175">Coiled coil</keyword>
<dbReference type="AlphaFoldDB" id="A0AAD9DHQ6"/>
<feature type="coiled-coil region" evidence="1">
    <location>
        <begin position="117"/>
        <end position="144"/>
    </location>
</feature>
<keyword evidence="3" id="KW-1185">Reference proteome</keyword>
<dbReference type="EMBL" id="JATAAI010000005">
    <property type="protein sequence ID" value="KAK1746023.1"/>
    <property type="molecule type" value="Genomic_DNA"/>
</dbReference>